<feature type="signal peptide" evidence="1">
    <location>
        <begin position="1"/>
        <end position="24"/>
    </location>
</feature>
<accession>A0A840B4Z6</accession>
<gene>
    <name evidence="2" type="ORF">GGR91_001487</name>
</gene>
<dbReference type="EMBL" id="JACIEA010000001">
    <property type="protein sequence ID" value="MBB3943265.1"/>
    <property type="molecule type" value="Genomic_DNA"/>
</dbReference>
<dbReference type="AlphaFoldDB" id="A0A840B4Z6"/>
<dbReference type="Proteomes" id="UP000581447">
    <property type="component" value="Unassembled WGS sequence"/>
</dbReference>
<reference evidence="2 3" key="1">
    <citation type="submission" date="2020-08" db="EMBL/GenBank/DDBJ databases">
        <title>Genomic Encyclopedia of Type Strains, Phase IV (KMG-IV): sequencing the most valuable type-strain genomes for metagenomic binning, comparative biology and taxonomic classification.</title>
        <authorList>
            <person name="Goeker M."/>
        </authorList>
    </citation>
    <scope>NUCLEOTIDE SEQUENCE [LARGE SCALE GENOMIC DNA]</scope>
    <source>
        <strain evidence="2 3">DSM 29050</strain>
    </source>
</reference>
<evidence type="ECO:0000313" key="2">
    <source>
        <dbReference type="EMBL" id="MBB3943265.1"/>
    </source>
</evidence>
<dbReference type="RefSeq" id="WP_183941462.1">
    <property type="nucleotide sequence ID" value="NZ_BAABBG010000002.1"/>
</dbReference>
<keyword evidence="1" id="KW-0732">Signal</keyword>
<evidence type="ECO:0000256" key="1">
    <source>
        <dbReference type="SAM" id="SignalP"/>
    </source>
</evidence>
<keyword evidence="3" id="KW-1185">Reference proteome</keyword>
<protein>
    <recommendedName>
        <fullName evidence="4">Curlin</fullName>
    </recommendedName>
</protein>
<evidence type="ECO:0008006" key="4">
    <source>
        <dbReference type="Google" id="ProtNLM"/>
    </source>
</evidence>
<sequence length="175" mass="17848">MKMKKLMTASVLVIGLGLSSAAIANDQNQGNNAGNNGGGTGSTTTVWNDLIDSYYQDNAADTMTMDYSASSEKNGNTMIVAKQYLFAENSNSMLDEVVDLDGEDKDETAVGYNSGSNSVNDNAFAAYAGILNQSWNTGINANTQAATNIAAQGTVNFGVNSAAAADAGSGGSGGD</sequence>
<feature type="chain" id="PRO_5032550131" description="Curlin" evidence="1">
    <location>
        <begin position="25"/>
        <end position="175"/>
    </location>
</feature>
<evidence type="ECO:0000313" key="3">
    <source>
        <dbReference type="Proteomes" id="UP000581447"/>
    </source>
</evidence>
<proteinExistence type="predicted"/>
<comment type="caution">
    <text evidence="2">The sequence shown here is derived from an EMBL/GenBank/DDBJ whole genome shotgun (WGS) entry which is preliminary data.</text>
</comment>
<organism evidence="2 3">
    <name type="scientific">Sphingorhabdus rigui</name>
    <dbReference type="NCBI Taxonomy" id="1282858"/>
    <lineage>
        <taxon>Bacteria</taxon>
        <taxon>Pseudomonadati</taxon>
        <taxon>Pseudomonadota</taxon>
        <taxon>Alphaproteobacteria</taxon>
        <taxon>Sphingomonadales</taxon>
        <taxon>Sphingomonadaceae</taxon>
        <taxon>Sphingorhabdus</taxon>
    </lineage>
</organism>
<name>A0A840B4Z6_9SPHN</name>